<evidence type="ECO:0000313" key="4">
    <source>
        <dbReference type="Proteomes" id="UP000597762"/>
    </source>
</evidence>
<dbReference type="GO" id="GO:0003677">
    <property type="term" value="F:DNA binding"/>
    <property type="evidence" value="ECO:0007669"/>
    <property type="project" value="TreeGrafter"/>
</dbReference>
<dbReference type="InterPro" id="IPR029176">
    <property type="entry name" value="SPATA24"/>
</dbReference>
<gene>
    <name evidence="3" type="ORF">SPHA_10543</name>
</gene>
<comment type="caution">
    <text evidence="3">The sequence shown here is derived from an EMBL/GenBank/DDBJ whole genome shotgun (WGS) entry which is preliminary data.</text>
</comment>
<dbReference type="AlphaFoldDB" id="A0A812B376"/>
<organism evidence="3 4">
    <name type="scientific">Acanthosepion pharaonis</name>
    <name type="common">Pharaoh cuttlefish</name>
    <name type="synonym">Sepia pharaonis</name>
    <dbReference type="NCBI Taxonomy" id="158019"/>
    <lineage>
        <taxon>Eukaryota</taxon>
        <taxon>Metazoa</taxon>
        <taxon>Spiralia</taxon>
        <taxon>Lophotrochozoa</taxon>
        <taxon>Mollusca</taxon>
        <taxon>Cephalopoda</taxon>
        <taxon>Coleoidea</taxon>
        <taxon>Decapodiformes</taxon>
        <taxon>Sepiida</taxon>
        <taxon>Sepiina</taxon>
        <taxon>Sepiidae</taxon>
        <taxon>Acanthosepion</taxon>
    </lineage>
</organism>
<dbReference type="PANTHER" id="PTHR35155:SF1">
    <property type="entry name" value="SPERMATOGENESIS-ASSOCIATED PROTEIN 24"/>
    <property type="match status" value="1"/>
</dbReference>
<dbReference type="OrthoDB" id="10047985at2759"/>
<keyword evidence="4" id="KW-1185">Reference proteome</keyword>
<evidence type="ECO:0000256" key="2">
    <source>
        <dbReference type="SAM" id="MobiDB-lite"/>
    </source>
</evidence>
<evidence type="ECO:0000256" key="1">
    <source>
        <dbReference type="SAM" id="Coils"/>
    </source>
</evidence>
<evidence type="ECO:0000313" key="3">
    <source>
        <dbReference type="EMBL" id="CAE1169289.1"/>
    </source>
</evidence>
<sequence>MNVKNYIVTQQKERLSVTSAGDSSKKDDTEEVYSPREEKDATNRTMITLPCDQYETLMRQLEVERIEHAKTKTKCEELADRLDFARGQIEILEKQLQREKDNFRQILGSVQESNQVGDERKGQLEIRVRELHQDNQQLAQRLRSRDSQIEKLQQALAKEKSSHDQQIIDMEVRRCQEDYISTSLAKTGSSRTQYTKKGYPSVKSYRKTKLLS</sequence>
<proteinExistence type="predicted"/>
<dbReference type="Proteomes" id="UP000597762">
    <property type="component" value="Unassembled WGS sequence"/>
</dbReference>
<accession>A0A812B376</accession>
<dbReference type="Pfam" id="PF15175">
    <property type="entry name" value="SPATA24"/>
    <property type="match status" value="1"/>
</dbReference>
<feature type="region of interest" description="Disordered" evidence="2">
    <location>
        <begin position="1"/>
        <end position="40"/>
    </location>
</feature>
<reference evidence="3" key="1">
    <citation type="submission" date="2021-01" db="EMBL/GenBank/DDBJ databases">
        <authorList>
            <person name="Li R."/>
            <person name="Bekaert M."/>
        </authorList>
    </citation>
    <scope>NUCLEOTIDE SEQUENCE</scope>
    <source>
        <strain evidence="3">Farmed</strain>
    </source>
</reference>
<dbReference type="GO" id="GO:0005634">
    <property type="term" value="C:nucleus"/>
    <property type="evidence" value="ECO:0007669"/>
    <property type="project" value="TreeGrafter"/>
</dbReference>
<name>A0A812B376_ACAPH</name>
<dbReference type="PANTHER" id="PTHR35155">
    <property type="entry name" value="SPERMATOGENESIS-ASSOCIATED PROTEIN 24"/>
    <property type="match status" value="1"/>
</dbReference>
<feature type="compositionally biased region" description="Basic and acidic residues" evidence="2">
    <location>
        <begin position="23"/>
        <end position="40"/>
    </location>
</feature>
<protein>
    <submittedName>
        <fullName evidence="3">Uncharacterized protein</fullName>
    </submittedName>
</protein>
<keyword evidence="1" id="KW-0175">Coiled coil</keyword>
<feature type="coiled-coil region" evidence="1">
    <location>
        <begin position="75"/>
        <end position="155"/>
    </location>
</feature>
<dbReference type="EMBL" id="CAHIKZ030000340">
    <property type="protein sequence ID" value="CAE1169289.1"/>
    <property type="molecule type" value="Genomic_DNA"/>
</dbReference>
<dbReference type="GO" id="GO:0005737">
    <property type="term" value="C:cytoplasm"/>
    <property type="evidence" value="ECO:0007669"/>
    <property type="project" value="TreeGrafter"/>
</dbReference>